<keyword evidence="8" id="KW-1185">Reference proteome</keyword>
<keyword evidence="2" id="KW-0862">Zinc</keyword>
<dbReference type="PROSITE" id="PS50048">
    <property type="entry name" value="ZN2_CY6_FUNGAL_2"/>
    <property type="match status" value="1"/>
</dbReference>
<dbReference type="SMART" id="SM00066">
    <property type="entry name" value="GAL4"/>
    <property type="match status" value="1"/>
</dbReference>
<dbReference type="Proteomes" id="UP000241690">
    <property type="component" value="Unassembled WGS sequence"/>
</dbReference>
<dbReference type="GO" id="GO:0008270">
    <property type="term" value="F:zinc ion binding"/>
    <property type="evidence" value="ECO:0007669"/>
    <property type="project" value="InterPro"/>
</dbReference>
<dbReference type="InterPro" id="IPR036864">
    <property type="entry name" value="Zn2-C6_fun-type_DNA-bd_sf"/>
</dbReference>
<dbReference type="EMBL" id="KZ679686">
    <property type="protein sequence ID" value="PTB51205.1"/>
    <property type="molecule type" value="Genomic_DNA"/>
</dbReference>
<evidence type="ECO:0000313" key="7">
    <source>
        <dbReference type="EMBL" id="PTB51205.1"/>
    </source>
</evidence>
<keyword evidence="4" id="KW-0804">Transcription</keyword>
<dbReference type="Pfam" id="PF00172">
    <property type="entry name" value="Zn_clus"/>
    <property type="match status" value="1"/>
</dbReference>
<dbReference type="GeneID" id="36626264"/>
<dbReference type="InterPro" id="IPR001138">
    <property type="entry name" value="Zn2Cys6_DnaBD"/>
</dbReference>
<dbReference type="RefSeq" id="XP_024770882.1">
    <property type="nucleotide sequence ID" value="XM_024917695.1"/>
</dbReference>
<keyword evidence="3" id="KW-0805">Transcription regulation</keyword>
<accession>A0A2T4A2B0</accession>
<dbReference type="AlphaFoldDB" id="A0A2T4A2B0"/>
<dbReference type="SUPFAM" id="SSF57701">
    <property type="entry name" value="Zn2/Cys6 DNA-binding domain"/>
    <property type="match status" value="1"/>
</dbReference>
<sequence length="394" mass="44926">MVAQKRQKSCASCIAAKRKCDKARPFCRRCEDKGLDCRYAVLIRRAVAKSSPSDEPSEIPGHVYFFNTHVSSLSASASSKLWFMTPETWNIEKANPRAPQIPIPVFRTFVQRLQDWLVQWIHDGQCPFIHRQLYADGFFPSCMQDAFSSISIQQSCNSSNQDLTARIIQDRANSLIKNNWIEVGSSNLMSMAVPVLDTSQHLARVQALLIYQILRLFDKGVWQQTRAEESMPTLLSWCQQMWDSATLDSITTSQATPDFIVNENSQQNDSNSNNFTPRLWRLWILSESIRRTWLVVMATISAYRTMKDGWCGCAGGIPFTARRSLWLASTSSQWATICWTEDPLFLPYLGSRATLESCDPNEMDDFGFSFFSLVWGPEWVECWREGHGVRPLAA</sequence>
<dbReference type="STRING" id="983964.A0A2T4A2B0"/>
<name>A0A2T4A2B0_TRIHA</name>
<evidence type="ECO:0000256" key="2">
    <source>
        <dbReference type="ARBA" id="ARBA00022833"/>
    </source>
</evidence>
<feature type="domain" description="Zn(2)-C6 fungal-type" evidence="6">
    <location>
        <begin position="9"/>
        <end position="39"/>
    </location>
</feature>
<protein>
    <recommendedName>
        <fullName evidence="6">Zn(2)-C6 fungal-type domain-containing protein</fullName>
    </recommendedName>
</protein>
<dbReference type="PRINTS" id="PR00755">
    <property type="entry name" value="AFLATOXINBRP"/>
</dbReference>
<organism evidence="7 8">
    <name type="scientific">Trichoderma harzianum CBS 226.95</name>
    <dbReference type="NCBI Taxonomy" id="983964"/>
    <lineage>
        <taxon>Eukaryota</taxon>
        <taxon>Fungi</taxon>
        <taxon>Dikarya</taxon>
        <taxon>Ascomycota</taxon>
        <taxon>Pezizomycotina</taxon>
        <taxon>Sordariomycetes</taxon>
        <taxon>Hypocreomycetidae</taxon>
        <taxon>Hypocreales</taxon>
        <taxon>Hypocreaceae</taxon>
        <taxon>Trichoderma</taxon>
    </lineage>
</organism>
<dbReference type="GO" id="GO:0000981">
    <property type="term" value="F:DNA-binding transcription factor activity, RNA polymerase II-specific"/>
    <property type="evidence" value="ECO:0007669"/>
    <property type="project" value="InterPro"/>
</dbReference>
<evidence type="ECO:0000259" key="6">
    <source>
        <dbReference type="PROSITE" id="PS50048"/>
    </source>
</evidence>
<keyword evidence="1" id="KW-0479">Metal-binding</keyword>
<evidence type="ECO:0000256" key="5">
    <source>
        <dbReference type="ARBA" id="ARBA00023242"/>
    </source>
</evidence>
<reference evidence="7 8" key="1">
    <citation type="submission" date="2016-07" db="EMBL/GenBank/DDBJ databases">
        <title>Multiple horizontal gene transfer events from other fungi enriched the ability of initially mycotrophic Trichoderma (Ascomycota) to feed on dead plant biomass.</title>
        <authorList>
            <consortium name="DOE Joint Genome Institute"/>
            <person name="Aerts A."/>
            <person name="Atanasova L."/>
            <person name="Chenthamara K."/>
            <person name="Zhang J."/>
            <person name="Grujic M."/>
            <person name="Henrissat B."/>
            <person name="Kuo A."/>
            <person name="Salamov A."/>
            <person name="Lipzen A."/>
            <person name="Labutti K."/>
            <person name="Barry K."/>
            <person name="Miao Y."/>
            <person name="Rahimi M.J."/>
            <person name="Shen Q."/>
            <person name="Grigoriev I.V."/>
            <person name="Kubicek C.P."/>
            <person name="Druzhinina I.S."/>
        </authorList>
    </citation>
    <scope>NUCLEOTIDE SEQUENCE [LARGE SCALE GENOMIC DNA]</scope>
    <source>
        <strain evidence="7 8">CBS 226.95</strain>
    </source>
</reference>
<proteinExistence type="predicted"/>
<dbReference type="CDD" id="cd00067">
    <property type="entry name" value="GAL4"/>
    <property type="match status" value="1"/>
</dbReference>
<evidence type="ECO:0000256" key="4">
    <source>
        <dbReference type="ARBA" id="ARBA00023163"/>
    </source>
</evidence>
<keyword evidence="5" id="KW-0539">Nucleus</keyword>
<dbReference type="PANTHER" id="PTHR47660">
    <property type="entry name" value="TRANSCRIPTION FACTOR WITH C2H2 AND ZN(2)-CYS(6) DNA BINDING DOMAIN (EUROFUNG)-RELATED-RELATED"/>
    <property type="match status" value="1"/>
</dbReference>
<gene>
    <name evidence="7" type="ORF">M431DRAFT_498458</name>
</gene>
<evidence type="ECO:0000313" key="8">
    <source>
        <dbReference type="Proteomes" id="UP000241690"/>
    </source>
</evidence>
<dbReference type="Gene3D" id="4.10.240.10">
    <property type="entry name" value="Zn(2)-C6 fungal-type DNA-binding domain"/>
    <property type="match status" value="1"/>
</dbReference>
<evidence type="ECO:0000256" key="1">
    <source>
        <dbReference type="ARBA" id="ARBA00022723"/>
    </source>
</evidence>
<evidence type="ECO:0000256" key="3">
    <source>
        <dbReference type="ARBA" id="ARBA00023015"/>
    </source>
</evidence>
<dbReference type="PANTHER" id="PTHR47660:SF2">
    <property type="entry name" value="TRANSCRIPTION FACTOR WITH C2H2 AND ZN(2)-CYS(6) DNA BINDING DOMAIN (EUROFUNG)"/>
    <property type="match status" value="1"/>
</dbReference>